<organism evidence="2 3">
    <name type="scientific">Rhodosalinus halophilus</name>
    <dbReference type="NCBI Taxonomy" id="2259333"/>
    <lineage>
        <taxon>Bacteria</taxon>
        <taxon>Pseudomonadati</taxon>
        <taxon>Pseudomonadota</taxon>
        <taxon>Alphaproteobacteria</taxon>
        <taxon>Rhodobacterales</taxon>
        <taxon>Paracoccaceae</taxon>
        <taxon>Rhodosalinus</taxon>
    </lineage>
</organism>
<dbReference type="InterPro" id="IPR050194">
    <property type="entry name" value="Glycosyltransferase_grp1"/>
</dbReference>
<dbReference type="PANTHER" id="PTHR45947">
    <property type="entry name" value="SULFOQUINOVOSYL TRANSFERASE SQD2"/>
    <property type="match status" value="1"/>
</dbReference>
<dbReference type="Proteomes" id="UP000253370">
    <property type="component" value="Unassembled WGS sequence"/>
</dbReference>
<evidence type="ECO:0000313" key="2">
    <source>
        <dbReference type="EMBL" id="RBI85443.1"/>
    </source>
</evidence>
<dbReference type="OrthoDB" id="9790710at2"/>
<reference evidence="2 3" key="1">
    <citation type="submission" date="2018-07" db="EMBL/GenBank/DDBJ databases">
        <title>Rhodosalinus sp. strain E84T genomic sequence and assembly.</title>
        <authorList>
            <person name="Liu Z.-W."/>
            <person name="Lu D.-C."/>
        </authorList>
    </citation>
    <scope>NUCLEOTIDE SEQUENCE [LARGE SCALE GENOMIC DNA]</scope>
    <source>
        <strain evidence="2 3">E84</strain>
    </source>
</reference>
<accession>A0A365U8S1</accession>
<comment type="caution">
    <text evidence="2">The sequence shown here is derived from an EMBL/GenBank/DDBJ whole genome shotgun (WGS) entry which is preliminary data.</text>
</comment>
<name>A0A365U8S1_9RHOB</name>
<dbReference type="Pfam" id="PF00534">
    <property type="entry name" value="Glycos_transf_1"/>
    <property type="match status" value="1"/>
</dbReference>
<dbReference type="EMBL" id="QNTQ01000006">
    <property type="protein sequence ID" value="RBI85443.1"/>
    <property type="molecule type" value="Genomic_DNA"/>
</dbReference>
<gene>
    <name evidence="2" type="ORF">DRV85_06780</name>
</gene>
<dbReference type="RefSeq" id="WP_113288702.1">
    <property type="nucleotide sequence ID" value="NZ_QNTQ01000006.1"/>
</dbReference>
<evidence type="ECO:0000313" key="3">
    <source>
        <dbReference type="Proteomes" id="UP000253370"/>
    </source>
</evidence>
<dbReference type="Gene3D" id="3.40.50.2000">
    <property type="entry name" value="Glycogen Phosphorylase B"/>
    <property type="match status" value="2"/>
</dbReference>
<dbReference type="PANTHER" id="PTHR45947:SF15">
    <property type="entry name" value="TEICHURONIC ACID BIOSYNTHESIS GLYCOSYLTRANSFERASE TUAC-RELATED"/>
    <property type="match status" value="1"/>
</dbReference>
<protein>
    <submittedName>
        <fullName evidence="2">Colanic acid biosynthesis glycosyltransferase WcaL</fullName>
    </submittedName>
</protein>
<evidence type="ECO:0000259" key="1">
    <source>
        <dbReference type="Pfam" id="PF00534"/>
    </source>
</evidence>
<dbReference type="CDD" id="cd03801">
    <property type="entry name" value="GT4_PimA-like"/>
    <property type="match status" value="1"/>
</dbReference>
<proteinExistence type="predicted"/>
<sequence>MRDETVSEAGTVAGAVPRPAGPVAYVTGGYPKVSHTFIQREVAALRALGLDVVTCTIRRPPPSEVVGAAQEAEAARTFGVLEAAKNPLHLLAAHARVLARSPGRWAGAAALAWRARSDGLKAGLWQVFYFLEAAVLARHLERTGAVHLHDHFGSSSCTVAMLAARMAGIPFSFTLHGPDVFFEAHRWRLDVKIAEARFVACISAFCRSQAMLFSDPETWPKLHIVHCAVAPARYATGARDGRQLLFVGRMAAAKGVPVLLDAMAALARTHPEARLTLVGDGPGRAALEARAAELGLENRVAFAGYRDQDGVAEALAGADIFVLPSFAEGLPVVLMEALAARCAVVATRIAGIPELVRHGETGLLVPPGEAAALAQAVAQLLDDPALRARLADAGRAAVEAEFDLGREPAKLARLFAGDTP</sequence>
<keyword evidence="2" id="KW-0808">Transferase</keyword>
<dbReference type="AlphaFoldDB" id="A0A365U8S1"/>
<dbReference type="SUPFAM" id="SSF53756">
    <property type="entry name" value="UDP-Glycosyltransferase/glycogen phosphorylase"/>
    <property type="match status" value="1"/>
</dbReference>
<dbReference type="InterPro" id="IPR001296">
    <property type="entry name" value="Glyco_trans_1"/>
</dbReference>
<keyword evidence="3" id="KW-1185">Reference proteome</keyword>
<feature type="domain" description="Glycosyl transferase family 1" evidence="1">
    <location>
        <begin position="240"/>
        <end position="395"/>
    </location>
</feature>
<dbReference type="GO" id="GO:0016757">
    <property type="term" value="F:glycosyltransferase activity"/>
    <property type="evidence" value="ECO:0007669"/>
    <property type="project" value="InterPro"/>
</dbReference>